<dbReference type="GO" id="GO:0005886">
    <property type="term" value="C:plasma membrane"/>
    <property type="evidence" value="ECO:0007669"/>
    <property type="project" value="UniProtKB-SubCell"/>
</dbReference>
<evidence type="ECO:0000256" key="12">
    <source>
        <dbReference type="PIRNR" id="PIRNR000013"/>
    </source>
</evidence>
<feature type="binding site" description="axial binding residue" evidence="14">
    <location>
        <position position="75"/>
    </location>
    <ligand>
        <name>heme</name>
        <dbReference type="ChEBI" id="CHEBI:30413"/>
        <label>2</label>
    </ligand>
    <ligandPart>
        <name>Fe</name>
        <dbReference type="ChEBI" id="CHEBI:18248"/>
    </ligandPart>
</feature>
<feature type="binding site" description="covalent" evidence="13">
    <location>
        <position position="42"/>
    </location>
    <ligand>
        <name>heme</name>
        <dbReference type="ChEBI" id="CHEBI:30413"/>
        <label>1</label>
    </ligand>
</feature>
<comment type="similarity">
    <text evidence="2">Belongs to the NapC/NirT/NrfH family.</text>
</comment>
<keyword evidence="8 12" id="KW-0249">Electron transport</keyword>
<dbReference type="RefSeq" id="WP_121169638.1">
    <property type="nucleotide sequence ID" value="NZ_RBIE01000001.1"/>
</dbReference>
<keyword evidence="5 12" id="KW-0349">Heme</keyword>
<keyword evidence="4" id="KW-1003">Cell membrane</keyword>
<evidence type="ECO:0000256" key="13">
    <source>
        <dbReference type="PIRSR" id="PIRSR000013-1"/>
    </source>
</evidence>
<evidence type="ECO:0000256" key="5">
    <source>
        <dbReference type="ARBA" id="ARBA00022617"/>
    </source>
</evidence>
<gene>
    <name evidence="17" type="ORF">C7457_0261</name>
</gene>
<evidence type="ECO:0000256" key="7">
    <source>
        <dbReference type="ARBA" id="ARBA00022723"/>
    </source>
</evidence>
<feature type="binding site" description="covalent" evidence="13">
    <location>
        <position position="71"/>
    </location>
    <ligand>
        <name>heme</name>
        <dbReference type="ChEBI" id="CHEBI:30413"/>
        <label>2</label>
    </ligand>
</feature>
<feature type="binding site" description="covalent" evidence="13">
    <location>
        <position position="156"/>
    </location>
    <ligand>
        <name>heme</name>
        <dbReference type="ChEBI" id="CHEBI:30413"/>
        <label>4</label>
    </ligand>
</feature>
<evidence type="ECO:0000256" key="10">
    <source>
        <dbReference type="ARBA" id="ARBA00023004"/>
    </source>
</evidence>
<dbReference type="Gene3D" id="1.10.3820.10">
    <property type="entry name" value="Di-heme elbow motif domain"/>
    <property type="match status" value="1"/>
</dbReference>
<feature type="binding site" description="covalent" evidence="13">
    <location>
        <position position="39"/>
    </location>
    <ligand>
        <name>heme</name>
        <dbReference type="ChEBI" id="CHEBI:30413"/>
        <label>1</label>
    </ligand>
</feature>
<keyword evidence="6 15" id="KW-0812">Transmembrane</keyword>
<dbReference type="Pfam" id="PF03264">
    <property type="entry name" value="Cytochrom_NNT"/>
    <property type="match status" value="1"/>
</dbReference>
<dbReference type="GO" id="GO:0009061">
    <property type="term" value="P:anaerobic respiration"/>
    <property type="evidence" value="ECO:0007669"/>
    <property type="project" value="TreeGrafter"/>
</dbReference>
<dbReference type="GO" id="GO:0019333">
    <property type="term" value="P:denitrification pathway"/>
    <property type="evidence" value="ECO:0007669"/>
    <property type="project" value="InterPro"/>
</dbReference>
<dbReference type="PANTHER" id="PTHR30333">
    <property type="entry name" value="CYTOCHROME C-TYPE PROTEIN"/>
    <property type="match status" value="1"/>
</dbReference>
<evidence type="ECO:0000256" key="11">
    <source>
        <dbReference type="ARBA" id="ARBA00023136"/>
    </source>
</evidence>
<proteinExistence type="inferred from homology"/>
<comment type="subcellular location">
    <subcellularLocation>
        <location evidence="1">Cell membrane</location>
        <topology evidence="1">Single-pass membrane protein</topology>
    </subcellularLocation>
</comment>
<dbReference type="InterPro" id="IPR036280">
    <property type="entry name" value="Multihaem_cyt_sf"/>
</dbReference>
<comment type="caution">
    <text evidence="17">The sequence shown here is derived from an EMBL/GenBank/DDBJ whole genome shotgun (WGS) entry which is preliminary data.</text>
</comment>
<keyword evidence="11 15" id="KW-0472">Membrane</keyword>
<evidence type="ECO:0000256" key="14">
    <source>
        <dbReference type="PIRSR" id="PIRSR000013-2"/>
    </source>
</evidence>
<reference evidence="17 18" key="1">
    <citation type="submission" date="2018-10" db="EMBL/GenBank/DDBJ databases">
        <title>Genomic Encyclopedia of Type Strains, Phase IV (KMG-IV): sequencing the most valuable type-strain genomes for metagenomic binning, comparative biology and taxonomic classification.</title>
        <authorList>
            <person name="Goeker M."/>
        </authorList>
    </citation>
    <scope>NUCLEOTIDE SEQUENCE [LARGE SCALE GENOMIC DNA]</scope>
    <source>
        <strain evidence="17 18">DSM 15521</strain>
    </source>
</reference>
<comment type="PTM">
    <text evidence="12">Binds 4 heme groups per subunit.</text>
</comment>
<protein>
    <recommendedName>
        <fullName evidence="12">Cytochrome c-type protein</fullName>
    </recommendedName>
</protein>
<feature type="binding site" description="axial binding residue" evidence="14">
    <location>
        <position position="132"/>
    </location>
    <ligand>
        <name>heme</name>
        <dbReference type="ChEBI" id="CHEBI:30413"/>
        <label>3</label>
    </ligand>
    <ligandPart>
        <name>Fe</name>
        <dbReference type="ChEBI" id="CHEBI:18248"/>
    </ligandPart>
</feature>
<feature type="binding site" description="covalent" evidence="13">
    <location>
        <position position="128"/>
    </location>
    <ligand>
        <name>heme</name>
        <dbReference type="ChEBI" id="CHEBI:30413"/>
        <label>3</label>
    </ligand>
</feature>
<evidence type="ECO:0000313" key="17">
    <source>
        <dbReference type="EMBL" id="RKQ63390.1"/>
    </source>
</evidence>
<feature type="binding site" description="axial binding residue" evidence="14">
    <location>
        <position position="45"/>
    </location>
    <ligand>
        <name>heme</name>
        <dbReference type="ChEBI" id="CHEBI:30413"/>
        <label>1</label>
    </ligand>
    <ligandPart>
        <name>Fe</name>
        <dbReference type="ChEBI" id="CHEBI:18248"/>
    </ligandPart>
</feature>
<keyword evidence="7 12" id="KW-0479">Metal-binding</keyword>
<feature type="binding site" evidence="13">
    <location>
        <position position="88"/>
    </location>
    <ligand>
        <name>a menaquinol</name>
        <dbReference type="ChEBI" id="CHEBI:18151"/>
    </ligand>
</feature>
<feature type="binding site" evidence="13">
    <location>
        <position position="95"/>
    </location>
    <ligand>
        <name>a menaquinol</name>
        <dbReference type="ChEBI" id="CHEBI:18151"/>
    </ligand>
</feature>
<dbReference type="GO" id="GO:0046872">
    <property type="term" value="F:metal ion binding"/>
    <property type="evidence" value="ECO:0007669"/>
    <property type="project" value="UniProtKB-KW"/>
</dbReference>
<dbReference type="EMBL" id="RBIE01000001">
    <property type="protein sequence ID" value="RKQ63390.1"/>
    <property type="molecule type" value="Genomic_DNA"/>
</dbReference>
<feature type="binding site" description="covalent" evidence="13">
    <location>
        <position position="153"/>
    </location>
    <ligand>
        <name>heme</name>
        <dbReference type="ChEBI" id="CHEBI:30413"/>
        <label>4</label>
    </ligand>
</feature>
<evidence type="ECO:0000256" key="15">
    <source>
        <dbReference type="SAM" id="Phobius"/>
    </source>
</evidence>
<evidence type="ECO:0000256" key="4">
    <source>
        <dbReference type="ARBA" id="ARBA00022475"/>
    </source>
</evidence>
<evidence type="ECO:0000256" key="8">
    <source>
        <dbReference type="ARBA" id="ARBA00022982"/>
    </source>
</evidence>
<feature type="binding site" description="axial binding residue" evidence="14">
    <location>
        <position position="95"/>
    </location>
    <ligand>
        <name>heme</name>
        <dbReference type="ChEBI" id="CHEBI:30413"/>
        <label>1</label>
    </ligand>
    <ligandPart>
        <name>Fe</name>
        <dbReference type="ChEBI" id="CHEBI:18248"/>
    </ligandPart>
</feature>
<name>A0A420W7T9_9BACT</name>
<organism evidence="17 18">
    <name type="scientific">Thermovibrio guaymasensis</name>
    <dbReference type="NCBI Taxonomy" id="240167"/>
    <lineage>
        <taxon>Bacteria</taxon>
        <taxon>Pseudomonadati</taxon>
        <taxon>Aquificota</taxon>
        <taxon>Aquificia</taxon>
        <taxon>Desulfurobacteriales</taxon>
        <taxon>Desulfurobacteriaceae</taxon>
        <taxon>Thermovibrio</taxon>
    </lineage>
</organism>
<dbReference type="InterPro" id="IPR038266">
    <property type="entry name" value="NapC/NirT_cytc_sf"/>
</dbReference>
<dbReference type="InterPro" id="IPR024717">
    <property type="entry name" value="NapC/NirT/NrfH"/>
</dbReference>
<keyword evidence="10 12" id="KW-0408">Iron</keyword>
<dbReference type="AlphaFoldDB" id="A0A420W7T9"/>
<sequence length="184" mass="20686">MTEKTKAFIVGGIVGIVIAGVGALISAQMIENTAEVEFCGSCHEMKPMYEAWEKGPHGPLGNRRGAVRAACADCHLPHDNVVSYLVNKAKFGAQDGFGHFFKGGYSDDLEHWIEKRKERDHYVFITNCTRCHTQLPDNVMHEKIKLGEIEGNCLDCHWYVGHGFDFEEKLKEFFGKKEGEKGHE</sequence>
<dbReference type="OrthoDB" id="9782159at2"/>
<dbReference type="Proteomes" id="UP000280881">
    <property type="component" value="Unassembled WGS sequence"/>
</dbReference>
<keyword evidence="18" id="KW-1185">Reference proteome</keyword>
<comment type="cofactor">
    <cofactor evidence="13">
        <name>heme</name>
        <dbReference type="ChEBI" id="CHEBI:30413"/>
    </cofactor>
    <text evidence="13">Binds 4 heme groups per subunit.</text>
</comment>
<dbReference type="SUPFAM" id="SSF48695">
    <property type="entry name" value="Multiheme cytochromes"/>
    <property type="match status" value="1"/>
</dbReference>
<evidence type="ECO:0000256" key="3">
    <source>
        <dbReference type="ARBA" id="ARBA00022448"/>
    </source>
</evidence>
<dbReference type="PANTHER" id="PTHR30333:SF1">
    <property type="entry name" value="CYTOCHROME C-TYPE PROTEIN NAPC"/>
    <property type="match status" value="1"/>
</dbReference>
<dbReference type="InterPro" id="IPR005126">
    <property type="entry name" value="NapC/NirT_cyt_c_N"/>
</dbReference>
<dbReference type="InterPro" id="IPR051174">
    <property type="entry name" value="Cytochrome_c-type_ET"/>
</dbReference>
<evidence type="ECO:0000256" key="2">
    <source>
        <dbReference type="ARBA" id="ARBA00007395"/>
    </source>
</evidence>
<feature type="binding site" description="covalent" evidence="13">
    <location>
        <position position="131"/>
    </location>
    <ligand>
        <name>heme</name>
        <dbReference type="ChEBI" id="CHEBI:30413"/>
        <label>3</label>
    </ligand>
</feature>
<feature type="binding site" description="covalent" evidence="13">
    <location>
        <position position="74"/>
    </location>
    <ligand>
        <name>heme</name>
        <dbReference type="ChEBI" id="CHEBI:30413"/>
        <label>2</label>
    </ligand>
</feature>
<feature type="transmembrane region" description="Helical" evidence="15">
    <location>
        <begin position="7"/>
        <end position="30"/>
    </location>
</feature>
<evidence type="ECO:0000256" key="1">
    <source>
        <dbReference type="ARBA" id="ARBA00004162"/>
    </source>
</evidence>
<keyword evidence="3 12" id="KW-0813">Transport</keyword>
<evidence type="ECO:0000256" key="6">
    <source>
        <dbReference type="ARBA" id="ARBA00022692"/>
    </source>
</evidence>
<dbReference type="GO" id="GO:0009055">
    <property type="term" value="F:electron transfer activity"/>
    <property type="evidence" value="ECO:0007669"/>
    <property type="project" value="TreeGrafter"/>
</dbReference>
<accession>A0A420W7T9</accession>
<feature type="domain" description="NapC/NirT cytochrome c N-terminal" evidence="16">
    <location>
        <begin position="5"/>
        <end position="162"/>
    </location>
</feature>
<evidence type="ECO:0000256" key="9">
    <source>
        <dbReference type="ARBA" id="ARBA00022989"/>
    </source>
</evidence>
<keyword evidence="9 15" id="KW-1133">Transmembrane helix</keyword>
<evidence type="ECO:0000313" key="18">
    <source>
        <dbReference type="Proteomes" id="UP000280881"/>
    </source>
</evidence>
<feature type="binding site" description="axial binding residue" evidence="14">
    <location>
        <position position="157"/>
    </location>
    <ligand>
        <name>heme</name>
        <dbReference type="ChEBI" id="CHEBI:30413"/>
        <label>4</label>
    </ligand>
    <ligandPart>
        <name>Fe</name>
        <dbReference type="ChEBI" id="CHEBI:18248"/>
    </ligandPart>
</feature>
<dbReference type="GO" id="GO:0020037">
    <property type="term" value="F:heme binding"/>
    <property type="evidence" value="ECO:0007669"/>
    <property type="project" value="InterPro"/>
</dbReference>
<dbReference type="PIRSF" id="PIRSF000013">
    <property type="entry name" value="4_hem_cytochrm_NapC"/>
    <property type="match status" value="1"/>
</dbReference>
<evidence type="ECO:0000259" key="16">
    <source>
        <dbReference type="Pfam" id="PF03264"/>
    </source>
</evidence>
<feature type="binding site" description="axial binding residue" evidence="14">
    <location>
        <position position="162"/>
    </location>
    <ligand>
        <name>heme</name>
        <dbReference type="ChEBI" id="CHEBI:30413"/>
        <label>2</label>
    </ligand>
    <ligandPart>
        <name>Fe</name>
        <dbReference type="ChEBI" id="CHEBI:18248"/>
    </ligandPart>
</feature>